<dbReference type="SUPFAM" id="SSF51197">
    <property type="entry name" value="Clavaminate synthase-like"/>
    <property type="match status" value="1"/>
</dbReference>
<dbReference type="EnsemblPlants" id="QL04p060538:mrna">
    <property type="protein sequence ID" value="QL04p060538:mrna"/>
    <property type="gene ID" value="QL04p060538"/>
</dbReference>
<reference evidence="7" key="2">
    <citation type="submission" date="2021-01" db="UniProtKB">
        <authorList>
            <consortium name="EnsemblPlants"/>
        </authorList>
    </citation>
    <scope>IDENTIFICATION</scope>
</reference>
<keyword evidence="8" id="KW-1185">Reference proteome</keyword>
<dbReference type="Gramene" id="QL04p060538:mrna">
    <property type="protein sequence ID" value="QL04p060538:mrna"/>
    <property type="gene ID" value="QL04p060538"/>
</dbReference>
<dbReference type="Proteomes" id="UP000594261">
    <property type="component" value="Chromosome 4"/>
</dbReference>
<evidence type="ECO:0000256" key="5">
    <source>
        <dbReference type="SAM" id="MobiDB-lite"/>
    </source>
</evidence>
<dbReference type="PROSITE" id="PS51184">
    <property type="entry name" value="JMJC"/>
    <property type="match status" value="1"/>
</dbReference>
<dbReference type="Pfam" id="PF02373">
    <property type="entry name" value="JmjC"/>
    <property type="match status" value="1"/>
</dbReference>
<evidence type="ECO:0000313" key="7">
    <source>
        <dbReference type="EnsemblPlants" id="QL04p060538:mrna"/>
    </source>
</evidence>
<dbReference type="PANTHER" id="PTHR12549">
    <property type="entry name" value="JMJC DOMAIN-CONTAINING HISTONE DEMETHYLATION PROTEIN"/>
    <property type="match status" value="1"/>
</dbReference>
<evidence type="ECO:0000256" key="4">
    <source>
        <dbReference type="ARBA" id="ARBA00023242"/>
    </source>
</evidence>
<dbReference type="AlphaFoldDB" id="A0A7N2LGL5"/>
<keyword evidence="4" id="KW-0539">Nucleus</keyword>
<dbReference type="FunFam" id="2.60.120.650:FF:000033">
    <property type="entry name" value="Transcription factor jumonji (JmjC) domain-containing protein"/>
    <property type="match status" value="1"/>
</dbReference>
<dbReference type="GO" id="GO:0000785">
    <property type="term" value="C:chromatin"/>
    <property type="evidence" value="ECO:0007669"/>
    <property type="project" value="TreeGrafter"/>
</dbReference>
<organism evidence="7 8">
    <name type="scientific">Quercus lobata</name>
    <name type="common">Valley oak</name>
    <dbReference type="NCBI Taxonomy" id="97700"/>
    <lineage>
        <taxon>Eukaryota</taxon>
        <taxon>Viridiplantae</taxon>
        <taxon>Streptophyta</taxon>
        <taxon>Embryophyta</taxon>
        <taxon>Tracheophyta</taxon>
        <taxon>Spermatophyta</taxon>
        <taxon>Magnoliopsida</taxon>
        <taxon>eudicotyledons</taxon>
        <taxon>Gunneridae</taxon>
        <taxon>Pentapetalae</taxon>
        <taxon>rosids</taxon>
        <taxon>fabids</taxon>
        <taxon>Fagales</taxon>
        <taxon>Fagaceae</taxon>
        <taxon>Quercus</taxon>
    </lineage>
</organism>
<dbReference type="GO" id="GO:0032454">
    <property type="term" value="F:histone H3K9 demethylase activity"/>
    <property type="evidence" value="ECO:0007669"/>
    <property type="project" value="InterPro"/>
</dbReference>
<evidence type="ECO:0000259" key="6">
    <source>
        <dbReference type="PROSITE" id="PS51184"/>
    </source>
</evidence>
<dbReference type="GO" id="GO:0000118">
    <property type="term" value="C:histone deacetylase complex"/>
    <property type="evidence" value="ECO:0007669"/>
    <property type="project" value="TreeGrafter"/>
</dbReference>
<comment type="subcellular location">
    <subcellularLocation>
        <location evidence="1">Nucleus</location>
    </subcellularLocation>
</comment>
<protein>
    <recommendedName>
        <fullName evidence="6">JmjC domain-containing protein</fullName>
    </recommendedName>
</protein>
<evidence type="ECO:0000313" key="8">
    <source>
        <dbReference type="Proteomes" id="UP000594261"/>
    </source>
</evidence>
<dbReference type="InParanoid" id="A0A7N2LGL5"/>
<dbReference type="SMART" id="SM00558">
    <property type="entry name" value="JmjC"/>
    <property type="match status" value="1"/>
</dbReference>
<feature type="compositionally biased region" description="Basic and acidic residues" evidence="5">
    <location>
        <begin position="317"/>
        <end position="341"/>
    </location>
</feature>
<accession>A0A7N2LGL5</accession>
<dbReference type="GO" id="GO:0003712">
    <property type="term" value="F:transcription coregulator activity"/>
    <property type="evidence" value="ECO:0007669"/>
    <property type="project" value="TreeGrafter"/>
</dbReference>
<dbReference type="Gene3D" id="2.60.120.650">
    <property type="entry name" value="Cupin"/>
    <property type="match status" value="1"/>
</dbReference>
<sequence>MEEDTALDPDSFSMAFFHHCWRVVEKGVLIVFEEFRQFNKFEKSLNVTFITLVPKKNYASNVRDFRPISLARSVYIKSCLSGWGERRSWDVCFTRDLNDWELDLVVDFLHILEPNTLSTEHEDHMRWKLKKNEDFDTLFIMNCEVNLLTHTTRVKIAPWQHKSIRKILNKHATEDLHELYGRIDEAGDRVRGQSLKRTYEHEITVAECMKGENIVDNDRTSVSTESEYTNVQMLEHQRNKMKKSNFSRCGDICETDSFLEGNDTRMQCLNKQCSELEESSLQRNLYDKKKLFTETVDQKSRTLDFDVKAVKYLSAKDQGEDPGSKKSSPEPSRDSHESKKRLEVAHGGAVWDIFRRQDVPKLIKYLEKHKEEFRHIKNLPVKSVVHPIHDQTLFLNERHKKQLKEEFNIEPWTFEQYLGEAVFIPAGCPHQVRNRQSCIKVALDFVSPENVEECIRLTEEFQLLPKKHRAKEDKLEVKKMTLYAVSWALREAKGLLPNLDKSNQQQEE</sequence>
<dbReference type="EMBL" id="LRBV02000004">
    <property type="status" value="NOT_ANNOTATED_CDS"/>
    <property type="molecule type" value="Genomic_DNA"/>
</dbReference>
<feature type="domain" description="JmjC" evidence="6">
    <location>
        <begin position="277"/>
        <end position="462"/>
    </location>
</feature>
<dbReference type="InterPro" id="IPR003347">
    <property type="entry name" value="JmjC_dom"/>
</dbReference>
<reference evidence="7 8" key="1">
    <citation type="journal article" date="2016" name="G3 (Bethesda)">
        <title>First Draft Assembly and Annotation of the Genome of a California Endemic Oak Quercus lobata Nee (Fagaceae).</title>
        <authorList>
            <person name="Sork V.L."/>
            <person name="Fitz-Gibbon S.T."/>
            <person name="Puiu D."/>
            <person name="Crepeau M."/>
            <person name="Gugger P.F."/>
            <person name="Sherman R."/>
            <person name="Stevens K."/>
            <person name="Langley C.H."/>
            <person name="Pellegrini M."/>
            <person name="Salzberg S.L."/>
        </authorList>
    </citation>
    <scope>NUCLEOTIDE SEQUENCE [LARGE SCALE GENOMIC DNA]</scope>
    <source>
        <strain evidence="7 8">cv. SW786</strain>
    </source>
</reference>
<proteinExistence type="inferred from homology"/>
<keyword evidence="3" id="KW-0479">Metal-binding</keyword>
<dbReference type="GO" id="GO:0046872">
    <property type="term" value="F:metal ion binding"/>
    <property type="evidence" value="ECO:0007669"/>
    <property type="project" value="UniProtKB-KW"/>
</dbReference>
<evidence type="ECO:0000256" key="2">
    <source>
        <dbReference type="ARBA" id="ARBA00006801"/>
    </source>
</evidence>
<comment type="similarity">
    <text evidence="2">Belongs to the JARID1 histone demethylase family.</text>
</comment>
<dbReference type="GO" id="GO:0031490">
    <property type="term" value="F:chromatin DNA binding"/>
    <property type="evidence" value="ECO:0007669"/>
    <property type="project" value="TreeGrafter"/>
</dbReference>
<dbReference type="InterPro" id="IPR045109">
    <property type="entry name" value="LSDs-like"/>
</dbReference>
<dbReference type="GO" id="GO:0006357">
    <property type="term" value="P:regulation of transcription by RNA polymerase II"/>
    <property type="evidence" value="ECO:0007669"/>
    <property type="project" value="TreeGrafter"/>
</dbReference>
<name>A0A7N2LGL5_QUELO</name>
<evidence type="ECO:0000256" key="3">
    <source>
        <dbReference type="ARBA" id="ARBA00022723"/>
    </source>
</evidence>
<feature type="region of interest" description="Disordered" evidence="5">
    <location>
        <begin position="316"/>
        <end position="341"/>
    </location>
</feature>
<dbReference type="PANTHER" id="PTHR12549:SF33">
    <property type="entry name" value="LYSINE-SPECIFIC DEMETHYLASE JMJ27"/>
    <property type="match status" value="1"/>
</dbReference>
<evidence type="ECO:0000256" key="1">
    <source>
        <dbReference type="ARBA" id="ARBA00004123"/>
    </source>
</evidence>